<organism evidence="2 3">
    <name type="scientific">Bicyclus anynana</name>
    <name type="common">Squinting bush brown butterfly</name>
    <dbReference type="NCBI Taxonomy" id="110368"/>
    <lineage>
        <taxon>Eukaryota</taxon>
        <taxon>Metazoa</taxon>
        <taxon>Ecdysozoa</taxon>
        <taxon>Arthropoda</taxon>
        <taxon>Hexapoda</taxon>
        <taxon>Insecta</taxon>
        <taxon>Pterygota</taxon>
        <taxon>Neoptera</taxon>
        <taxon>Endopterygota</taxon>
        <taxon>Lepidoptera</taxon>
        <taxon>Glossata</taxon>
        <taxon>Ditrysia</taxon>
        <taxon>Papilionoidea</taxon>
        <taxon>Nymphalidae</taxon>
        <taxon>Satyrinae</taxon>
        <taxon>Satyrini</taxon>
        <taxon>Mycalesina</taxon>
        <taxon>Bicyclus</taxon>
    </lineage>
</organism>
<keyword evidence="1" id="KW-0732">Signal</keyword>
<keyword evidence="2" id="KW-1185">Reference proteome</keyword>
<name>A0A6J1N1P7_BICAN</name>
<dbReference type="AlphaFoldDB" id="A0A6J1N1P7"/>
<proteinExistence type="predicted"/>
<dbReference type="OrthoDB" id="7466056at2759"/>
<gene>
    <name evidence="3" type="primary">LOC112044989</name>
</gene>
<protein>
    <submittedName>
        <fullName evidence="3">Pupal cuticle protein G1A</fullName>
    </submittedName>
</protein>
<feature type="signal peptide" evidence="1">
    <location>
        <begin position="1"/>
        <end position="16"/>
    </location>
</feature>
<accession>A0A6J1N1P7</accession>
<reference evidence="3" key="1">
    <citation type="submission" date="2025-08" db="UniProtKB">
        <authorList>
            <consortium name="RefSeq"/>
        </authorList>
    </citation>
    <scope>IDENTIFICATION</scope>
</reference>
<feature type="chain" id="PRO_5026898848" evidence="1">
    <location>
        <begin position="17"/>
        <end position="224"/>
    </location>
</feature>
<evidence type="ECO:0000313" key="2">
    <source>
        <dbReference type="Proteomes" id="UP001652582"/>
    </source>
</evidence>
<sequence length="224" mass="24087">MFKLVVLCAFLAAAVAEPGAFFAPLAYSTVLSPARTTITNQASSVIHPSPYYTAPWAYTTPLAHLIKKRSLAVSSYFAPSTYIAHAPIASTYAASPLAYTSYSPLATTYGAPIYSTAAHFIKKRSAPLIVPSTYVAPSFYHSTPLLTSTYSAPFYTTPYVSHSPIAYTHLIKKRSAPLALATYAAPAAFSHQSRLDIKTAPAVATYSYSSPITYASPFGFTHLY</sequence>
<evidence type="ECO:0000313" key="3">
    <source>
        <dbReference type="RefSeq" id="XP_023936781.1"/>
    </source>
</evidence>
<dbReference type="KEGG" id="bany:112044989"/>
<evidence type="ECO:0000256" key="1">
    <source>
        <dbReference type="SAM" id="SignalP"/>
    </source>
</evidence>
<dbReference type="GeneID" id="112044989"/>
<dbReference type="RefSeq" id="XP_023936781.1">
    <property type="nucleotide sequence ID" value="XM_024081013.2"/>
</dbReference>
<dbReference type="Proteomes" id="UP001652582">
    <property type="component" value="Chromosome 15"/>
</dbReference>